<organism evidence="3">
    <name type="scientific">viral metagenome</name>
    <dbReference type="NCBI Taxonomy" id="1070528"/>
    <lineage>
        <taxon>unclassified sequences</taxon>
        <taxon>metagenomes</taxon>
        <taxon>organismal metagenomes</taxon>
    </lineage>
</organism>
<feature type="coiled-coil region" evidence="1">
    <location>
        <begin position="860"/>
        <end position="901"/>
    </location>
</feature>
<name>A0A6C0F8C4_9ZZZZ</name>
<protein>
    <submittedName>
        <fullName evidence="3">Uncharacterized protein</fullName>
    </submittedName>
</protein>
<sequence>MKTQTIRKNRAVKSRARVRSRRKKTRIESNKQRVNKRSQKKTRVRSKKRKSIRKQRGGMLPAIGVGLGLSAAASLAYAGFRLVSQVNDHSVTLSLLDTPMIDYLPKIKVIETKSLMESYLNSLTTMELFTLLLDRQDLFRSQSILNLLKDVSIHQTDIKGDNRIKKLESLIDTLKRQNEDVMLQRQADELKSDTYDSLKEDSSQEKISPVEVVSDMSQDTSVDKPPEMPPDMPRDTSEDKPPEMPQDTSVNKPPEMSQDVSVNKPPEMPQDVSLNKPPEMSQDVSLNKPPEMPQDVSVNKPPEMPPNMSQDVPGDKPPEMPQDMPVDKPPEMPMNRPESSTGAAMIPPEQQGMGYFDQELGEEFQRSDLVRKMTVNPDIMFSENTLIKTLERHLLATARFPGESYPKQETVQKEGRVVSVTPFVTVRGVQWYEEVVVKGVYDEDFSNSVDTLLEERGSLKLMNTDMKNKIDRQLKQLQDNELFKSCILRKMRECCSKPRGYMDYIQGNISWDSTKRCLSCPQQDCLIYIHNFYYHFLLEMTPGISLIDKLYCLIMAEARMAILSRCICLESIRIQDGKTDKVEYLLDQIYNEDAKKNRLLPEPSEKYTTMFDRVKKGQVGGINKKPDVQDKTETALPQDKGPDTSPNEQPETLSNIQLDTQPEMKLNTPVTVNVSQTVDGEQSGGSAAPDYIPPAQPVQQAQPEQPPTEQNTNVLPASGMPQINITQTSSESQNTTESQNAPQPSSNVQSIPSSTAEKESESYKLGIREASASIAQKQAQNEIREAENIVKKETDMLHAEKQKEAEQAKQLQEAQAMQQQELGREQVAEQKMEEAQKKELEDSQMLQSETQIADKAVTGLESLQKDYDTLKSENEDMKSRLQKTSEERDKVVEQLTQFESTTPAGMLRKELSSQLEAQLEDEDAFLETVVTLIKMKQPEKLTPDSLQDKSKVVDAFMDVYFPTIQVAMKDYRSDGNPQGFLDLYNNNYALFQFIEPQRISHEVYFTDSSDGYLDELLLTVFQRMPKDTDKLAIYSRMCAPILLHSDVIDEYPLQKLSEREFVLTPILQSMIPTLRQNPDVFAKLLIAMKSHNRERDALLFGDLYLFKDAMDKHPELKDIFDSLAKQDILRQKKTTEGLDPGVDKTHCDQKIEDVYNSLKRGHPTPISSADLLLMTQCQQQSKGPTDILY</sequence>
<feature type="compositionally biased region" description="Basic and acidic residues" evidence="2">
    <location>
        <begin position="822"/>
        <end position="841"/>
    </location>
</feature>
<feature type="compositionally biased region" description="Low complexity" evidence="2">
    <location>
        <begin position="697"/>
        <end position="713"/>
    </location>
</feature>
<feature type="compositionally biased region" description="Basic residues" evidence="2">
    <location>
        <begin position="1"/>
        <end position="25"/>
    </location>
</feature>
<feature type="compositionally biased region" description="Basic and acidic residues" evidence="2">
    <location>
        <begin position="192"/>
        <end position="204"/>
    </location>
</feature>
<dbReference type="EMBL" id="MN738786">
    <property type="protein sequence ID" value="QHT36819.1"/>
    <property type="molecule type" value="Genomic_DNA"/>
</dbReference>
<feature type="compositionally biased region" description="Basic and acidic residues" evidence="2">
    <location>
        <begin position="221"/>
        <end position="242"/>
    </location>
</feature>
<dbReference type="AlphaFoldDB" id="A0A6C0F8C4"/>
<feature type="compositionally biased region" description="Polar residues" evidence="2">
    <location>
        <begin position="741"/>
        <end position="755"/>
    </location>
</feature>
<feature type="region of interest" description="Disordered" evidence="2">
    <location>
        <begin position="677"/>
        <end position="764"/>
    </location>
</feature>
<feature type="compositionally biased region" description="Low complexity" evidence="2">
    <location>
        <begin position="808"/>
        <end position="821"/>
    </location>
</feature>
<feature type="region of interest" description="Disordered" evidence="2">
    <location>
        <begin position="618"/>
        <end position="652"/>
    </location>
</feature>
<proteinExistence type="predicted"/>
<evidence type="ECO:0000313" key="3">
    <source>
        <dbReference type="EMBL" id="QHT36819.1"/>
    </source>
</evidence>
<feature type="compositionally biased region" description="Basic and acidic residues" evidence="2">
    <location>
        <begin position="624"/>
        <end position="633"/>
    </location>
</feature>
<feature type="compositionally biased region" description="Basic and acidic residues" evidence="2">
    <location>
        <begin position="790"/>
        <end position="807"/>
    </location>
</feature>
<accession>A0A6C0F8C4</accession>
<feature type="compositionally biased region" description="Basic residues" evidence="2">
    <location>
        <begin position="33"/>
        <end position="55"/>
    </location>
</feature>
<reference evidence="3" key="1">
    <citation type="journal article" date="2020" name="Nature">
        <title>Giant virus diversity and host interactions through global metagenomics.</title>
        <authorList>
            <person name="Schulz F."/>
            <person name="Roux S."/>
            <person name="Paez-Espino D."/>
            <person name="Jungbluth S."/>
            <person name="Walsh D.A."/>
            <person name="Denef V.J."/>
            <person name="McMahon K.D."/>
            <person name="Konstantinidis K.T."/>
            <person name="Eloe-Fadrosh E.A."/>
            <person name="Kyrpides N.C."/>
            <person name="Woyke T."/>
        </authorList>
    </citation>
    <scope>NUCLEOTIDE SEQUENCE</scope>
    <source>
        <strain evidence="3">GVMAG-S-ERX555967-130</strain>
    </source>
</reference>
<feature type="region of interest" description="Disordered" evidence="2">
    <location>
        <begin position="192"/>
        <end position="328"/>
    </location>
</feature>
<evidence type="ECO:0000256" key="1">
    <source>
        <dbReference type="SAM" id="Coils"/>
    </source>
</evidence>
<feature type="region of interest" description="Disordered" evidence="2">
    <location>
        <begin position="1"/>
        <end position="55"/>
    </location>
</feature>
<keyword evidence="1" id="KW-0175">Coiled coil</keyword>
<evidence type="ECO:0000256" key="2">
    <source>
        <dbReference type="SAM" id="MobiDB-lite"/>
    </source>
</evidence>
<feature type="compositionally biased region" description="Low complexity" evidence="2">
    <location>
        <begin position="726"/>
        <end position="740"/>
    </location>
</feature>
<feature type="region of interest" description="Disordered" evidence="2">
    <location>
        <begin position="790"/>
        <end position="846"/>
    </location>
</feature>